<dbReference type="GO" id="GO:0005524">
    <property type="term" value="F:ATP binding"/>
    <property type="evidence" value="ECO:0007669"/>
    <property type="project" value="UniProtKB-KW"/>
</dbReference>
<name>A0AAN0JQK1_AMPQE</name>
<keyword evidence="1" id="KW-0067">ATP-binding</keyword>
<dbReference type="Gene3D" id="1.25.10.10">
    <property type="entry name" value="Leucine-rich Repeat Variant"/>
    <property type="match status" value="2"/>
</dbReference>
<dbReference type="GO" id="GO:0031932">
    <property type="term" value="C:TORC2 complex"/>
    <property type="evidence" value="ECO:0007669"/>
    <property type="project" value="TreeGrafter"/>
</dbReference>
<dbReference type="InterPro" id="IPR016024">
    <property type="entry name" value="ARM-type_fold"/>
</dbReference>
<dbReference type="KEGG" id="aqu:109587502"/>
<protein>
    <recommendedName>
        <fullName evidence="1">Serine/threonine-protein kinase TOR</fullName>
        <ecNumber evidence="1">2.7.11.1</ecNumber>
    </recommendedName>
</protein>
<comment type="catalytic activity">
    <reaction evidence="1">
        <text>L-threonyl-[protein] + ATP = O-phospho-L-threonyl-[protein] + ADP + H(+)</text>
        <dbReference type="Rhea" id="RHEA:46608"/>
        <dbReference type="Rhea" id="RHEA-COMP:11060"/>
        <dbReference type="Rhea" id="RHEA-COMP:11605"/>
        <dbReference type="ChEBI" id="CHEBI:15378"/>
        <dbReference type="ChEBI" id="CHEBI:30013"/>
        <dbReference type="ChEBI" id="CHEBI:30616"/>
        <dbReference type="ChEBI" id="CHEBI:61977"/>
        <dbReference type="ChEBI" id="CHEBI:456216"/>
        <dbReference type="EC" id="2.7.11.1"/>
    </reaction>
</comment>
<dbReference type="RefSeq" id="XP_019859306.1">
    <property type="nucleotide sequence ID" value="XM_020003747.1"/>
</dbReference>
<feature type="domain" description="Serine/threonine-protein kinase mTOR" evidence="2">
    <location>
        <begin position="141"/>
        <end position="313"/>
    </location>
</feature>
<evidence type="ECO:0000313" key="3">
    <source>
        <dbReference type="EnsemblMetazoa" id="XP_019859306.1"/>
    </source>
</evidence>
<evidence type="ECO:0000259" key="2">
    <source>
        <dbReference type="SMART" id="SM01346"/>
    </source>
</evidence>
<dbReference type="EnsemblMetazoa" id="XM_020003747.1">
    <property type="protein sequence ID" value="XP_019859306.1"/>
    <property type="gene ID" value="LOC109587502"/>
</dbReference>
<evidence type="ECO:0000256" key="1">
    <source>
        <dbReference type="RuleBase" id="RU364109"/>
    </source>
</evidence>
<dbReference type="Proteomes" id="UP000007879">
    <property type="component" value="Unassembled WGS sequence"/>
</dbReference>
<sequence length="351" mass="39089">MCTIGRLSNLNPAYVMPTLRKVLIQILTELEYSGIGRNKEQSARLLGHLIANGPKLVKPYQQPILKVLIPKLKEPGVNPNVTVNIMAAIGELAQVAGVGLRPWVKELCPIIMEMLQDASSVPKREVALWTLGQVVENAGYVIEPYYEYPDLLDVLFNFLKTEQTPAIRREVIRVLGLLGALDPHKHKVRKGRTLRNTMGMPISKPMDKGSKGTGGPADSASELLVQISGNNLDDFYPAVAISSLMKILKDQSLSQHHVMAIQALGFIFKSLGMKSVPYLPQVMPPFLSVITTCEKHMREFMFKQLGQIISIIKQHARDYMPDILAVVRVSITSHTIIHYVVFCIILCTVYI</sequence>
<organism evidence="3 4">
    <name type="scientific">Amphimedon queenslandica</name>
    <name type="common">Sponge</name>
    <dbReference type="NCBI Taxonomy" id="400682"/>
    <lineage>
        <taxon>Eukaryota</taxon>
        <taxon>Metazoa</taxon>
        <taxon>Porifera</taxon>
        <taxon>Demospongiae</taxon>
        <taxon>Heteroscleromorpha</taxon>
        <taxon>Haplosclerida</taxon>
        <taxon>Niphatidae</taxon>
        <taxon>Amphimedon</taxon>
    </lineage>
</organism>
<dbReference type="PANTHER" id="PTHR11139:SF9">
    <property type="entry name" value="SERINE_THREONINE-PROTEIN KINASE MTOR"/>
    <property type="match status" value="1"/>
</dbReference>
<evidence type="ECO:0000313" key="4">
    <source>
        <dbReference type="Proteomes" id="UP000007879"/>
    </source>
</evidence>
<dbReference type="GO" id="GO:0031931">
    <property type="term" value="C:TORC1 complex"/>
    <property type="evidence" value="ECO:0007669"/>
    <property type="project" value="TreeGrafter"/>
</dbReference>
<dbReference type="SMART" id="SM01346">
    <property type="entry name" value="DUF3385"/>
    <property type="match status" value="1"/>
</dbReference>
<proteinExistence type="inferred from homology"/>
<dbReference type="Pfam" id="PF11865">
    <property type="entry name" value="mTOR_dom"/>
    <property type="match status" value="1"/>
</dbReference>
<keyword evidence="1" id="KW-0808">Transferase</keyword>
<dbReference type="AlphaFoldDB" id="A0AAN0JQK1"/>
<accession>A0AAN0JQK1</accession>
<dbReference type="GO" id="GO:0005737">
    <property type="term" value="C:cytoplasm"/>
    <property type="evidence" value="ECO:0007669"/>
    <property type="project" value="TreeGrafter"/>
</dbReference>
<reference evidence="4" key="1">
    <citation type="journal article" date="2010" name="Nature">
        <title>The Amphimedon queenslandica genome and the evolution of animal complexity.</title>
        <authorList>
            <person name="Srivastava M."/>
            <person name="Simakov O."/>
            <person name="Chapman J."/>
            <person name="Fahey B."/>
            <person name="Gauthier M.E."/>
            <person name="Mitros T."/>
            <person name="Richards G.S."/>
            <person name="Conaco C."/>
            <person name="Dacre M."/>
            <person name="Hellsten U."/>
            <person name="Larroux C."/>
            <person name="Putnam N.H."/>
            <person name="Stanke M."/>
            <person name="Adamska M."/>
            <person name="Darling A."/>
            <person name="Degnan S.M."/>
            <person name="Oakley T.H."/>
            <person name="Plachetzki D.C."/>
            <person name="Zhai Y."/>
            <person name="Adamski M."/>
            <person name="Calcino A."/>
            <person name="Cummins S.F."/>
            <person name="Goodstein D.M."/>
            <person name="Harris C."/>
            <person name="Jackson D.J."/>
            <person name="Leys S.P."/>
            <person name="Shu S."/>
            <person name="Woodcroft B.J."/>
            <person name="Vervoort M."/>
            <person name="Kosik K.S."/>
            <person name="Manning G."/>
            <person name="Degnan B.M."/>
            <person name="Rokhsar D.S."/>
        </authorList>
    </citation>
    <scope>NUCLEOTIDE SEQUENCE [LARGE SCALE GENOMIC DNA]</scope>
</reference>
<dbReference type="GO" id="GO:0016242">
    <property type="term" value="P:negative regulation of macroautophagy"/>
    <property type="evidence" value="ECO:0007669"/>
    <property type="project" value="TreeGrafter"/>
</dbReference>
<dbReference type="PANTHER" id="PTHR11139">
    <property type="entry name" value="ATAXIA TELANGIECTASIA MUTATED ATM -RELATED"/>
    <property type="match status" value="1"/>
</dbReference>
<keyword evidence="4" id="KW-1185">Reference proteome</keyword>
<dbReference type="EC" id="2.7.11.1" evidence="1"/>
<dbReference type="SUPFAM" id="SSF48371">
    <property type="entry name" value="ARM repeat"/>
    <property type="match status" value="1"/>
</dbReference>
<keyword evidence="1" id="KW-0418">Kinase</keyword>
<keyword evidence="1" id="KW-0547">Nucleotide-binding</keyword>
<dbReference type="GO" id="GO:0005634">
    <property type="term" value="C:nucleus"/>
    <property type="evidence" value="ECO:0007669"/>
    <property type="project" value="TreeGrafter"/>
</dbReference>
<dbReference type="InterPro" id="IPR050517">
    <property type="entry name" value="DDR_Repair_Kinase"/>
</dbReference>
<dbReference type="GeneID" id="109587502"/>
<dbReference type="InterPro" id="IPR011989">
    <property type="entry name" value="ARM-like"/>
</dbReference>
<dbReference type="InterPro" id="IPR024585">
    <property type="entry name" value="mTOR_dom"/>
</dbReference>
<keyword evidence="1" id="KW-0723">Serine/threonine-protein kinase</keyword>
<dbReference type="GO" id="GO:0038202">
    <property type="term" value="P:TORC1 signaling"/>
    <property type="evidence" value="ECO:0007669"/>
    <property type="project" value="TreeGrafter"/>
</dbReference>
<comment type="similarity">
    <text evidence="1">Belongs to the PI3/PI4-kinase family.</text>
</comment>
<dbReference type="GO" id="GO:0004674">
    <property type="term" value="F:protein serine/threonine kinase activity"/>
    <property type="evidence" value="ECO:0007669"/>
    <property type="project" value="UniProtKB-KW"/>
</dbReference>
<reference evidence="3" key="2">
    <citation type="submission" date="2024-06" db="UniProtKB">
        <authorList>
            <consortium name="EnsemblMetazoa"/>
        </authorList>
    </citation>
    <scope>IDENTIFICATION</scope>
</reference>